<dbReference type="Proteomes" id="UP001172681">
    <property type="component" value="Unassembled WGS sequence"/>
</dbReference>
<dbReference type="InterPro" id="IPR032838">
    <property type="entry name" value="Vwaint_dom"/>
</dbReference>
<dbReference type="SMART" id="SM00327">
    <property type="entry name" value="VWA"/>
    <property type="match status" value="1"/>
</dbReference>
<evidence type="ECO:0000313" key="3">
    <source>
        <dbReference type="EMBL" id="KAJ9643331.1"/>
    </source>
</evidence>
<dbReference type="Pfam" id="PF14624">
    <property type="entry name" value="Vwaint"/>
    <property type="match status" value="1"/>
</dbReference>
<dbReference type="InterPro" id="IPR036465">
    <property type="entry name" value="vWFA_dom_sf"/>
</dbReference>
<evidence type="ECO:0000313" key="4">
    <source>
        <dbReference type="Proteomes" id="UP001172681"/>
    </source>
</evidence>
<dbReference type="AlphaFoldDB" id="A0AA39D2X6"/>
<keyword evidence="4" id="KW-1185">Reference proteome</keyword>
<evidence type="ECO:0000256" key="1">
    <source>
        <dbReference type="SAM" id="MobiDB-lite"/>
    </source>
</evidence>
<organism evidence="3 4">
    <name type="scientific">Knufia peltigerae</name>
    <dbReference type="NCBI Taxonomy" id="1002370"/>
    <lineage>
        <taxon>Eukaryota</taxon>
        <taxon>Fungi</taxon>
        <taxon>Dikarya</taxon>
        <taxon>Ascomycota</taxon>
        <taxon>Pezizomycotina</taxon>
        <taxon>Eurotiomycetes</taxon>
        <taxon>Chaetothyriomycetidae</taxon>
        <taxon>Chaetothyriales</taxon>
        <taxon>Trichomeriaceae</taxon>
        <taxon>Knufia</taxon>
    </lineage>
</organism>
<dbReference type="Pfam" id="PF13519">
    <property type="entry name" value="VWA_2"/>
    <property type="match status" value="1"/>
</dbReference>
<dbReference type="InterPro" id="IPR051266">
    <property type="entry name" value="CLCR"/>
</dbReference>
<feature type="domain" description="VWFA" evidence="2">
    <location>
        <begin position="82"/>
        <end position="265"/>
    </location>
</feature>
<gene>
    <name evidence="3" type="ORF">H2204_002227</name>
</gene>
<sequence length="754" mass="82387">MTRSGKTSRSISSTGEDDFLMVTNPEPESQATFKLPLRPNQTGNSQHGISVEVQALQESEYLMVSIQPPKQPEQDLERASCDIVLVIDVSGSMNEAAPQPDVKDPFESEAAGLSILDLTKHAARTVLQTLTENDRLAIVTFSHSATIVQNLIPMTREHKRETVKRVTSIRCGGSTNLWAGIRTGLNLFEKTNHVGNFQGLYVLTDGMPNHMCPQQGYVAKLEPILSSLSEKIPTVPTIHTFGFGYGIRSALMQSIAETGNGNYSFIPDVGMIGTVFVHAAANLFTTFATSAILEVTIPDNTSIESVGLQDFVIPKIGKPYALRLGNIQYGQNRDLVFAKGHGDGTPVSITLKYKLSTGVEYSIDYSPTTLSTPGVPLPISNYHFFRARLCAFLCTLFPVKQNGEHDYVISPDQLVKAEAGLRELTSSIRAALANYGDESLSSILQDLEGEEPAGQVSKAMSHSSRRQFWAKWGHRYLPSLLHAHQRQLCNTFKDPGPLLYGTTSPLFIKCRGELDTAFDNLPPPHPSRPERVVPVYDERGAVSGTRSVPHTRVASMRSWNNSNTPCFAGECPVKLASYQGGFIPAHDVAPGTVVWTPLGRRRVESVVATEVDGVNMCKVGGGQLEVTEWHPIMHDGKWVLPRDVAESVTPFTGTVYSFLLQSDDDPNAHAAEVGGLFCVTLGHGLVGGGDSGVDDDVRTHPFFGDWAKVSENLDRLTWDHDWEAKVCIGLERDDATGLVCGFKGLDKQPESPEW</sequence>
<dbReference type="EMBL" id="JAPDRN010000008">
    <property type="protein sequence ID" value="KAJ9643331.1"/>
    <property type="molecule type" value="Genomic_DNA"/>
</dbReference>
<accession>A0AA39D2X6</accession>
<dbReference type="SUPFAM" id="SSF53300">
    <property type="entry name" value="vWA-like"/>
    <property type="match status" value="1"/>
</dbReference>
<dbReference type="PANTHER" id="PTHR10579">
    <property type="entry name" value="CALCIUM-ACTIVATED CHLORIDE CHANNEL REGULATOR"/>
    <property type="match status" value="1"/>
</dbReference>
<comment type="caution">
    <text evidence="3">The sequence shown here is derived from an EMBL/GenBank/DDBJ whole genome shotgun (WGS) entry which is preliminary data.</text>
</comment>
<proteinExistence type="predicted"/>
<dbReference type="InterPro" id="IPR002035">
    <property type="entry name" value="VWF_A"/>
</dbReference>
<feature type="region of interest" description="Disordered" evidence="1">
    <location>
        <begin position="1"/>
        <end position="45"/>
    </location>
</feature>
<evidence type="ECO:0000259" key="2">
    <source>
        <dbReference type="PROSITE" id="PS50234"/>
    </source>
</evidence>
<dbReference type="Pfam" id="PF14623">
    <property type="entry name" value="Vint"/>
    <property type="match status" value="1"/>
</dbReference>
<dbReference type="Gene3D" id="3.40.50.410">
    <property type="entry name" value="von Willebrand factor, type A domain"/>
    <property type="match status" value="1"/>
</dbReference>
<reference evidence="3" key="1">
    <citation type="submission" date="2022-10" db="EMBL/GenBank/DDBJ databases">
        <title>Culturing micro-colonial fungi from biological soil crusts in the Mojave desert and describing Neophaeococcomyces mojavensis, and introducing the new genera and species Taxawa tesnikishii.</title>
        <authorList>
            <person name="Kurbessoian T."/>
            <person name="Stajich J.E."/>
        </authorList>
    </citation>
    <scope>NUCLEOTIDE SEQUENCE</scope>
    <source>
        <strain evidence="3">TK_35</strain>
    </source>
</reference>
<dbReference type="PANTHER" id="PTHR10579:SF156">
    <property type="entry name" value="VWFA DOMAIN-CONTAINING PROTEIN"/>
    <property type="match status" value="1"/>
</dbReference>
<protein>
    <recommendedName>
        <fullName evidence="2">VWFA domain-containing protein</fullName>
    </recommendedName>
</protein>
<dbReference type="InterPro" id="IPR039510">
    <property type="entry name" value="Vint_dom"/>
</dbReference>
<feature type="compositionally biased region" description="Polar residues" evidence="1">
    <location>
        <begin position="1"/>
        <end position="14"/>
    </location>
</feature>
<name>A0AA39D2X6_9EURO</name>
<dbReference type="PROSITE" id="PS50234">
    <property type="entry name" value="VWFA"/>
    <property type="match status" value="1"/>
</dbReference>